<dbReference type="RefSeq" id="WP_242149127.1">
    <property type="nucleotide sequence ID" value="NZ_CP093379.1"/>
</dbReference>
<dbReference type="SUPFAM" id="SSF53850">
    <property type="entry name" value="Periplasmic binding protein-like II"/>
    <property type="match status" value="1"/>
</dbReference>
<evidence type="ECO:0000256" key="2">
    <source>
        <dbReference type="ARBA" id="ARBA00022729"/>
    </source>
</evidence>
<accession>A0ABY3WZS4</accession>
<keyword evidence="4" id="KW-1185">Reference proteome</keyword>
<dbReference type="PANTHER" id="PTHR35841:SF1">
    <property type="entry name" value="PHOSPHONATES-BINDING PERIPLASMIC PROTEIN"/>
    <property type="match status" value="1"/>
</dbReference>
<dbReference type="EMBL" id="CP093379">
    <property type="protein sequence ID" value="UNM96144.1"/>
    <property type="molecule type" value="Genomic_DNA"/>
</dbReference>
<evidence type="ECO:0000256" key="1">
    <source>
        <dbReference type="ARBA" id="ARBA00007162"/>
    </source>
</evidence>
<organism evidence="3 4">
    <name type="scientific">Ignatzschineria rhizosphaerae</name>
    <dbReference type="NCBI Taxonomy" id="2923279"/>
    <lineage>
        <taxon>Bacteria</taxon>
        <taxon>Pseudomonadati</taxon>
        <taxon>Pseudomonadota</taxon>
        <taxon>Gammaproteobacteria</taxon>
        <taxon>Cardiobacteriales</taxon>
        <taxon>Ignatzschineriaceae</taxon>
        <taxon>Ignatzschineria</taxon>
    </lineage>
</organism>
<reference evidence="3 4" key="1">
    <citation type="submission" date="2022-03" db="EMBL/GenBank/DDBJ databases">
        <title>Ignatzschineria rhizosphaerae HR5S32.</title>
        <authorList>
            <person name="Sun J.Q."/>
            <person name="Feng J.Y."/>
        </authorList>
    </citation>
    <scope>NUCLEOTIDE SEQUENCE [LARGE SCALE GENOMIC DNA]</scope>
    <source>
        <strain evidence="3 4">HR5S32</strain>
    </source>
</reference>
<keyword evidence="2" id="KW-0732">Signal</keyword>
<sequence>MRTIFLSLLFYIGSSIAGLSVAIGAECLYRGELANSYCDNNQDFLADTPDDPNLWVDPQTLIISFAPFGDYVATGTLFNPLLTYLESCLERRVIFYPMQSNEAEIAAMRSGRLHIAGFSTGSTVAAVNQAGAIPFATHGNHLGFVGAHLIVIVRSDSPYYKLSDLKNRRVIHSNATSLTGHLGALALFPKEGLMPGVDYPIIFSGKHDRSIQSVKSGDYDAATTTTEILERMIQYREVDKDDFRIIYQSQKFPSAALAYSYNLNPALQTNLRTCFFNYQFSPEMKQNFTGGEYFVPVDYQKDWAEIRQILKKMPTK</sequence>
<dbReference type="NCBIfam" id="TIGR01098">
    <property type="entry name" value="3A0109s03R"/>
    <property type="match status" value="1"/>
</dbReference>
<evidence type="ECO:0000313" key="3">
    <source>
        <dbReference type="EMBL" id="UNM96144.1"/>
    </source>
</evidence>
<dbReference type="Gene3D" id="3.40.190.10">
    <property type="entry name" value="Periplasmic binding protein-like II"/>
    <property type="match status" value="2"/>
</dbReference>
<protein>
    <submittedName>
        <fullName evidence="3">Phosphate/phosphite/phosphonate ABC transporter substrate-binding protein</fullName>
    </submittedName>
</protein>
<gene>
    <name evidence="3" type="primary">phnD</name>
    <name evidence="3" type="ORF">MMG00_13245</name>
</gene>
<proteinExistence type="inferred from homology"/>
<comment type="similarity">
    <text evidence="1">Belongs to the phosphate/phosphite/phosphonate binding protein family.</text>
</comment>
<dbReference type="Proteomes" id="UP000829542">
    <property type="component" value="Chromosome"/>
</dbReference>
<dbReference type="Pfam" id="PF12974">
    <property type="entry name" value="Phosphonate-bd"/>
    <property type="match status" value="1"/>
</dbReference>
<name>A0ABY3WZS4_9GAMM</name>
<dbReference type="PANTHER" id="PTHR35841">
    <property type="entry name" value="PHOSPHONATES-BINDING PERIPLASMIC PROTEIN"/>
    <property type="match status" value="1"/>
</dbReference>
<evidence type="ECO:0000313" key="4">
    <source>
        <dbReference type="Proteomes" id="UP000829542"/>
    </source>
</evidence>
<dbReference type="InterPro" id="IPR005770">
    <property type="entry name" value="PhnD"/>
</dbReference>